<dbReference type="InterPro" id="IPR033334">
    <property type="entry name" value="LNG1/2"/>
</dbReference>
<gene>
    <name evidence="3" type="ORF">TIFTF001_034588</name>
    <name evidence="4" type="ORF">TIFTF001_034603</name>
</gene>
<name>A0AA88J922_FICCA</name>
<feature type="region of interest" description="Disordered" evidence="1">
    <location>
        <begin position="329"/>
        <end position="364"/>
    </location>
</feature>
<evidence type="ECO:0000259" key="2">
    <source>
        <dbReference type="Pfam" id="PF14309"/>
    </source>
</evidence>
<reference evidence="4" key="1">
    <citation type="submission" date="2023-07" db="EMBL/GenBank/DDBJ databases">
        <title>draft genome sequence of fig (Ficus carica).</title>
        <authorList>
            <person name="Takahashi T."/>
            <person name="Nishimura K."/>
        </authorList>
    </citation>
    <scope>NUCLEOTIDE SEQUENCE</scope>
</reference>
<feature type="compositionally biased region" description="Low complexity" evidence="1">
    <location>
        <begin position="614"/>
        <end position="623"/>
    </location>
</feature>
<feature type="compositionally biased region" description="Basic and acidic residues" evidence="1">
    <location>
        <begin position="292"/>
        <end position="314"/>
    </location>
</feature>
<feature type="region of interest" description="Disordered" evidence="1">
    <location>
        <begin position="125"/>
        <end position="194"/>
    </location>
</feature>
<feature type="compositionally biased region" description="Basic and acidic residues" evidence="1">
    <location>
        <begin position="95"/>
        <end position="110"/>
    </location>
</feature>
<feature type="compositionally biased region" description="Polar residues" evidence="1">
    <location>
        <begin position="632"/>
        <end position="641"/>
    </location>
</feature>
<dbReference type="Proteomes" id="UP001187192">
    <property type="component" value="Unassembled WGS sequence"/>
</dbReference>
<feature type="region of interest" description="Disordered" evidence="1">
    <location>
        <begin position="209"/>
        <end position="314"/>
    </location>
</feature>
<feature type="compositionally biased region" description="Polar residues" evidence="1">
    <location>
        <begin position="563"/>
        <end position="580"/>
    </location>
</feature>
<feature type="region of interest" description="Disordered" evidence="1">
    <location>
        <begin position="1"/>
        <end position="110"/>
    </location>
</feature>
<dbReference type="AlphaFoldDB" id="A0AA88J922"/>
<feature type="compositionally biased region" description="Polar residues" evidence="1">
    <location>
        <begin position="430"/>
        <end position="441"/>
    </location>
</feature>
<dbReference type="Pfam" id="PF14309">
    <property type="entry name" value="DUF4378"/>
    <property type="match status" value="1"/>
</dbReference>
<keyword evidence="5" id="KW-1185">Reference proteome</keyword>
<dbReference type="PANTHER" id="PTHR31680">
    <property type="entry name" value="LONGIFOLIA PROTEIN"/>
    <property type="match status" value="1"/>
</dbReference>
<feature type="compositionally biased region" description="Low complexity" evidence="1">
    <location>
        <begin position="552"/>
        <end position="562"/>
    </location>
</feature>
<proteinExistence type="predicted"/>
<feature type="compositionally biased region" description="Polar residues" evidence="1">
    <location>
        <begin position="67"/>
        <end position="91"/>
    </location>
</feature>
<feature type="region of interest" description="Disordered" evidence="1">
    <location>
        <begin position="502"/>
        <end position="641"/>
    </location>
</feature>
<organism evidence="4 5">
    <name type="scientific">Ficus carica</name>
    <name type="common">Common fig</name>
    <dbReference type="NCBI Taxonomy" id="3494"/>
    <lineage>
        <taxon>Eukaryota</taxon>
        <taxon>Viridiplantae</taxon>
        <taxon>Streptophyta</taxon>
        <taxon>Embryophyta</taxon>
        <taxon>Tracheophyta</taxon>
        <taxon>Spermatophyta</taxon>
        <taxon>Magnoliopsida</taxon>
        <taxon>eudicotyledons</taxon>
        <taxon>Gunneridae</taxon>
        <taxon>Pentapetalae</taxon>
        <taxon>rosids</taxon>
        <taxon>fabids</taxon>
        <taxon>Rosales</taxon>
        <taxon>Moraceae</taxon>
        <taxon>Ficeae</taxon>
        <taxon>Ficus</taxon>
    </lineage>
</organism>
<protein>
    <recommendedName>
        <fullName evidence="2">DUF4378 domain-containing protein</fullName>
    </recommendedName>
</protein>
<feature type="domain" description="DUF4378" evidence="2">
    <location>
        <begin position="798"/>
        <end position="975"/>
    </location>
</feature>
<feature type="compositionally biased region" description="Low complexity" evidence="1">
    <location>
        <begin position="42"/>
        <end position="54"/>
    </location>
</feature>
<evidence type="ECO:0000313" key="5">
    <source>
        <dbReference type="Proteomes" id="UP001187192"/>
    </source>
</evidence>
<dbReference type="EMBL" id="BTGU01000242">
    <property type="protein sequence ID" value="GMN65540.1"/>
    <property type="molecule type" value="Genomic_DNA"/>
</dbReference>
<feature type="compositionally biased region" description="Polar residues" evidence="1">
    <location>
        <begin position="509"/>
        <end position="541"/>
    </location>
</feature>
<accession>A0AA88J922</accession>
<comment type="caution">
    <text evidence="4">The sequence shown here is derived from an EMBL/GenBank/DDBJ whole genome shotgun (WGS) entry which is preliminary data.</text>
</comment>
<feature type="compositionally biased region" description="Polar residues" evidence="1">
    <location>
        <begin position="221"/>
        <end position="247"/>
    </location>
</feature>
<dbReference type="PANTHER" id="PTHR31680:SF15">
    <property type="entry name" value="PROTEIN LONGIFOLIA 2"/>
    <property type="match status" value="1"/>
</dbReference>
<evidence type="ECO:0000256" key="1">
    <source>
        <dbReference type="SAM" id="MobiDB-lite"/>
    </source>
</evidence>
<evidence type="ECO:0000313" key="4">
    <source>
        <dbReference type="EMBL" id="GMN65540.1"/>
    </source>
</evidence>
<sequence>MIGKNGDQPTEANKNLAKATEKNSKKVVKEKRRTSAELPRNSVSSSSCSSSLSSLDYNRAAHLEPSPSRQTVSSEAPSQDLPVNQPNGSTKISRKSADLRDVVKDSMHREARGLAVKTAAKEEAGFRTLRYIDSPRPLEPPSSAKPRISGLNDSFRVLSKFREGKMNSNEEKDGRAHSAPKDQRRFSYDGRESQEALKSTIKLKELPRLSLDSRQGCIRGGSTSEAKSSNLLNDLQMQQEPGSSKRASSVVAKLMGLVDPMPITDDPVRPQSTLETEKHDPLSRSLRTTKVNKQDHFSRSPRNSHKELPSPRVKKADLVIKTTPNQKFPIETAPWKQPHGNKAPQSPSFKCHETPTKPPPTSTLTVYGEIEKRLADLEFKKSGKDLRALKQILEAMQKTKDILDTKKDQKFAYQASDNSSLDHSSNLGSQRNLHSSISDPPTANGAKAPKGYNSPIIIMKPATLVGKDTDPASTTSRIDTLLDLRKHQISAADNRKVSVEKRTVKHLTTRSTQVTNSFNRQYSSQDRYSNIRNARSAQASKMPQGDSDENSGHSSRSSGTMSPRLQQRRSGLEKQSTPAGSSDSSRSRRHGSMQPTESSSPGRKCRPKSSNVQRTTDYSSDTRTSSRDICHQDNSVSLQSESNISMASDTDNEVSSCIQLDHINSTYTDQNSQKQKNSTAGFGVNRKMAEPGRATPEQPSPVSVLDAIFYRDDSPSPVKKTSNAFKDDETRYLYEEEWELMDLDQPSNGRKSNLSTEVDHKILENVKHWLQNPQGMNCSDVEHIIADTAFLCDGNDPDHKYIADIVLASNLHKKLESGWMNIQFRKSGHLIDPKLFSALEKTKAITQFLSDEHGSEKSLQLKSDEKIHRKLIFDVVNEILVRKLVVTDSFTEWLVPEKPTGNKPRGQKLLRELCSEVDRLQGKNSSGSLNEEDSLESVICEDMTQWPMNWTEYAREIPAMVLDVERLIFKDLITEVASGEAALLQGRPSVRRCRQLFPE</sequence>
<dbReference type="EMBL" id="BTGU01000241">
    <property type="protein sequence ID" value="GMN65521.1"/>
    <property type="molecule type" value="Genomic_DNA"/>
</dbReference>
<dbReference type="InterPro" id="IPR025486">
    <property type="entry name" value="DUF4378"/>
</dbReference>
<dbReference type="GO" id="GO:0051513">
    <property type="term" value="P:regulation of monopolar cell growth"/>
    <property type="evidence" value="ECO:0007669"/>
    <property type="project" value="InterPro"/>
</dbReference>
<evidence type="ECO:0000313" key="3">
    <source>
        <dbReference type="EMBL" id="GMN65521.1"/>
    </source>
</evidence>
<feature type="compositionally biased region" description="Low complexity" evidence="1">
    <location>
        <begin position="416"/>
        <end position="429"/>
    </location>
</feature>
<feature type="region of interest" description="Disordered" evidence="1">
    <location>
        <begin position="415"/>
        <end position="452"/>
    </location>
</feature>
<feature type="compositionally biased region" description="Basic and acidic residues" evidence="1">
    <location>
        <begin position="160"/>
        <end position="194"/>
    </location>
</feature>